<protein>
    <recommendedName>
        <fullName evidence="5">Alpha-amylase</fullName>
        <ecNumber evidence="5">3.2.1.1</ecNumber>
    </recommendedName>
</protein>
<dbReference type="RefSeq" id="WP_242457566.1">
    <property type="nucleotide sequence ID" value="NZ_BMAQ01000035.1"/>
</dbReference>
<dbReference type="AlphaFoldDB" id="A0A916QG99"/>
<comment type="caution">
    <text evidence="7">The sequence shown here is derived from an EMBL/GenBank/DDBJ whole genome shotgun (WGS) entry which is preliminary data.</text>
</comment>
<dbReference type="SMART" id="SM00642">
    <property type="entry name" value="Aamy"/>
    <property type="match status" value="1"/>
</dbReference>
<keyword evidence="5" id="KW-0119">Carbohydrate metabolism</keyword>
<dbReference type="InterPro" id="IPR045857">
    <property type="entry name" value="O16G_dom_2"/>
</dbReference>
<dbReference type="Gene3D" id="3.90.400.10">
    <property type="entry name" value="Oligo-1,6-glucosidase, Domain 2"/>
    <property type="match status" value="1"/>
</dbReference>
<dbReference type="InterPro" id="IPR006046">
    <property type="entry name" value="Alpha_amylase"/>
</dbReference>
<dbReference type="Gene3D" id="2.60.40.1180">
    <property type="entry name" value="Golgi alpha-mannosidase II"/>
    <property type="match status" value="1"/>
</dbReference>
<dbReference type="GO" id="GO:0004556">
    <property type="term" value="F:alpha-amylase activity"/>
    <property type="evidence" value="ECO:0007669"/>
    <property type="project" value="UniProtKB-UniRule"/>
</dbReference>
<keyword evidence="8" id="KW-1185">Reference proteome</keyword>
<comment type="catalytic activity">
    <reaction evidence="5">
        <text>Endohydrolysis of (1-&gt;4)-alpha-D-glucosidic linkages in polysaccharides containing three or more (1-&gt;4)-alpha-linked D-glucose units.</text>
        <dbReference type="EC" id="3.2.1.1"/>
    </reaction>
</comment>
<dbReference type="SUPFAM" id="SSF51445">
    <property type="entry name" value="(Trans)glycosidases"/>
    <property type="match status" value="1"/>
</dbReference>
<dbReference type="InterPro" id="IPR056300">
    <property type="entry name" value="SusG-like_C"/>
</dbReference>
<reference evidence="7" key="1">
    <citation type="submission" date="2020-08" db="EMBL/GenBank/DDBJ databases">
        <authorList>
            <person name="Uke A."/>
            <person name="Chhe C."/>
            <person name="Baramee S."/>
            <person name="Kosugi A."/>
        </authorList>
    </citation>
    <scope>NUCLEOTIDE SEQUENCE</scope>
    <source>
        <strain evidence="7">DA-C8</strain>
    </source>
</reference>
<evidence type="ECO:0000256" key="4">
    <source>
        <dbReference type="RuleBase" id="RU003615"/>
    </source>
</evidence>
<keyword evidence="3 5" id="KW-0326">Glycosidase</keyword>
<dbReference type="GO" id="GO:0009313">
    <property type="term" value="P:oligosaccharide catabolic process"/>
    <property type="evidence" value="ECO:0007669"/>
    <property type="project" value="TreeGrafter"/>
</dbReference>
<evidence type="ECO:0000256" key="5">
    <source>
        <dbReference type="RuleBase" id="RU361134"/>
    </source>
</evidence>
<dbReference type="EC" id="3.2.1.1" evidence="5"/>
<dbReference type="CDD" id="cd11316">
    <property type="entry name" value="AmyAc_bac2_AmyA"/>
    <property type="match status" value="1"/>
</dbReference>
<comment type="similarity">
    <text evidence="1 4">Belongs to the glycosyl hydrolase 13 family.</text>
</comment>
<dbReference type="Proteomes" id="UP000654993">
    <property type="component" value="Unassembled WGS sequence"/>
</dbReference>
<dbReference type="PANTHER" id="PTHR10357">
    <property type="entry name" value="ALPHA-AMYLASE FAMILY MEMBER"/>
    <property type="match status" value="1"/>
</dbReference>
<dbReference type="Pfam" id="PF00128">
    <property type="entry name" value="Alpha-amylase"/>
    <property type="match status" value="1"/>
</dbReference>
<evidence type="ECO:0000313" key="7">
    <source>
        <dbReference type="EMBL" id="GFR39119.1"/>
    </source>
</evidence>
<evidence type="ECO:0000259" key="6">
    <source>
        <dbReference type="SMART" id="SM00642"/>
    </source>
</evidence>
<dbReference type="InterPro" id="IPR006047">
    <property type="entry name" value="GH13_cat_dom"/>
</dbReference>
<evidence type="ECO:0000256" key="2">
    <source>
        <dbReference type="ARBA" id="ARBA00022801"/>
    </source>
</evidence>
<dbReference type="Pfam" id="PF23915">
    <property type="entry name" value="SusG_C"/>
    <property type="match status" value="1"/>
</dbReference>
<dbReference type="EMBL" id="BMAQ01000035">
    <property type="protein sequence ID" value="GFR39119.1"/>
    <property type="molecule type" value="Genomic_DNA"/>
</dbReference>
<dbReference type="PANTHER" id="PTHR10357:SF179">
    <property type="entry name" value="NEUTRAL AND BASIC AMINO ACID TRANSPORT PROTEIN RBAT"/>
    <property type="match status" value="1"/>
</dbReference>
<proteinExistence type="inferred from homology"/>
<sequence length="575" mass="63330">MKLGRYGLCGLVGLLTVMLIASGCSWRGGGEPQHQTLSGTWIIAEDVNDPSARSESNVYYEIFVRAFADSDGDGIGDLRGVVNMLDYLNDGDPETTEDLGVSGIWLMPIHPSPSYHGYDVTDYRSIHPDYGTLEDFQVLIEEAHKRGMKVIMDLVVNHTSSEHPWFLEAAMDPSSPYRDWYVWRDEEDSPIAVSAAGGPAWHRSPGGGADYLGVFWSGMPDLNFDHAAVRREMIDIGKFWLELGVDGFRLDAAKHIYEDLSGDEKNPALQERNLAWWKEFREALQEVNPDVYLVGEVWDSSPARVAPYFQVFDSAFNFTVGELAISAAAREEDSNLAFTLERMHGAYDTASGGGFIDAPFLTNHDQNRVMSNLRGDLNHAKMAASILLTLPGRPFVYYGEEIGMQGVKPDEEIREPMKWADEEGGTSAAGEGVPSLAGIPVSAYAEAMTRWRMPRHQADTPSVLAQQSDPASLLHHYRALIQLRSRLPVLVSGTILQLDLEPAQLMAYERRDGADRVLVVHNLGGSEAEAILKPDAAGTAYERLVAASSSDVEVSSGEEGQLHLKLPPYSTAVVR</sequence>
<name>A0A916QG99_9BACL</name>
<gene>
    <name evidence="7" type="ORF">PRECH8_24150</name>
</gene>
<dbReference type="SUPFAM" id="SSF51011">
    <property type="entry name" value="Glycosyl hydrolase domain"/>
    <property type="match status" value="1"/>
</dbReference>
<evidence type="ECO:0000256" key="3">
    <source>
        <dbReference type="ARBA" id="ARBA00023295"/>
    </source>
</evidence>
<keyword evidence="2 5" id="KW-0378">Hydrolase</keyword>
<organism evidence="7 8">
    <name type="scientific">Insulibacter thermoxylanivorax</name>
    <dbReference type="NCBI Taxonomy" id="2749268"/>
    <lineage>
        <taxon>Bacteria</taxon>
        <taxon>Bacillati</taxon>
        <taxon>Bacillota</taxon>
        <taxon>Bacilli</taxon>
        <taxon>Bacillales</taxon>
        <taxon>Paenibacillaceae</taxon>
        <taxon>Insulibacter</taxon>
    </lineage>
</organism>
<dbReference type="Gene3D" id="3.20.20.80">
    <property type="entry name" value="Glycosidases"/>
    <property type="match status" value="1"/>
</dbReference>
<reference evidence="7" key="2">
    <citation type="journal article" date="2021" name="Data Brief">
        <title>Draft genome sequence data of the facultative, thermophilic, xylanolytic bacterium Paenibacillus sp. strain DA-C8.</title>
        <authorList>
            <person name="Chhe C."/>
            <person name="Uke A."/>
            <person name="Baramee S."/>
            <person name="Ungkulpasvich U."/>
            <person name="Tachaapaikoon C."/>
            <person name="Pason P."/>
            <person name="Waeonukul R."/>
            <person name="Ratanakhanokchai K."/>
            <person name="Kosugi A."/>
        </authorList>
    </citation>
    <scope>NUCLEOTIDE SEQUENCE</scope>
    <source>
        <strain evidence="7">DA-C8</strain>
    </source>
</reference>
<dbReference type="InterPro" id="IPR017853">
    <property type="entry name" value="GH"/>
</dbReference>
<dbReference type="PROSITE" id="PS51257">
    <property type="entry name" value="PROKAR_LIPOPROTEIN"/>
    <property type="match status" value="1"/>
</dbReference>
<evidence type="ECO:0000256" key="1">
    <source>
        <dbReference type="ARBA" id="ARBA00008061"/>
    </source>
</evidence>
<dbReference type="PRINTS" id="PR00110">
    <property type="entry name" value="ALPHAAMYLASE"/>
</dbReference>
<evidence type="ECO:0000313" key="8">
    <source>
        <dbReference type="Proteomes" id="UP000654993"/>
    </source>
</evidence>
<accession>A0A916QG99</accession>
<dbReference type="GO" id="GO:0043169">
    <property type="term" value="F:cation binding"/>
    <property type="evidence" value="ECO:0007669"/>
    <property type="project" value="InterPro"/>
</dbReference>
<feature type="domain" description="Glycosyl hydrolase family 13 catalytic" evidence="6">
    <location>
        <begin position="61"/>
        <end position="452"/>
    </location>
</feature>
<dbReference type="InterPro" id="IPR013780">
    <property type="entry name" value="Glyco_hydro_b"/>
</dbReference>